<keyword evidence="3" id="KW-1185">Reference proteome</keyword>
<dbReference type="EMBL" id="RCOS01000074">
    <property type="protein sequence ID" value="RSN75426.1"/>
    <property type="molecule type" value="Genomic_DNA"/>
</dbReference>
<sequence>MKKSKTLESPERLRYLMNEQGRKVLQMLRERAKKNQGVKNWEFMEAGIPRYSARIRELRQQGHIIKTVNKGGGEYEFFYIDFDPSQAKKVDECSLYLIKDGQTRFRKSFSGFASEIGMEVDLPNEGFDTLLFIENRDHAPKNPVLVVFYIKRGVPSIEIMRDTSETRKMIQSMAEKAKEEGYSFIAVRRMPEAEVRALPL</sequence>
<accession>A0A3R9PIY1</accession>
<dbReference type="Pfam" id="PF14090">
    <property type="entry name" value="HTH_39"/>
    <property type="match status" value="1"/>
</dbReference>
<dbReference type="InterPro" id="IPR055245">
    <property type="entry name" value="HTH_proteobacteria"/>
</dbReference>
<dbReference type="Proteomes" id="UP000277582">
    <property type="component" value="Unassembled WGS sequence"/>
</dbReference>
<comment type="caution">
    <text evidence="2">The sequence shown here is derived from an EMBL/GenBank/DDBJ whole genome shotgun (WGS) entry which is preliminary data.</text>
</comment>
<gene>
    <name evidence="2" type="ORF">D6D85_06170</name>
</gene>
<name>A0A3R9PIY1_9CREN</name>
<evidence type="ECO:0000313" key="3">
    <source>
        <dbReference type="Proteomes" id="UP000277582"/>
    </source>
</evidence>
<organism evidence="2 3">
    <name type="scientific">Candidatus Methanodesulfokora washburnensis</name>
    <dbReference type="NCBI Taxonomy" id="2478471"/>
    <lineage>
        <taxon>Archaea</taxon>
        <taxon>Thermoproteota</taxon>
        <taxon>Candidatus Korarchaeia</taxon>
        <taxon>Candidatus Korarchaeia incertae sedis</taxon>
        <taxon>Candidatus Methanodesulfokora</taxon>
    </lineage>
</organism>
<evidence type="ECO:0000259" key="1">
    <source>
        <dbReference type="Pfam" id="PF14090"/>
    </source>
</evidence>
<dbReference type="AlphaFoldDB" id="A0A3R9PIY1"/>
<reference evidence="2 3" key="1">
    <citation type="submission" date="2018-10" db="EMBL/GenBank/DDBJ databases">
        <title>Co-occurring genomic capacity for anaerobic methane metabolism and dissimilatory sulfite reduction discovered in the Korarchaeota.</title>
        <authorList>
            <person name="Mckay L.J."/>
            <person name="Dlakic M."/>
            <person name="Fields M.W."/>
            <person name="Delmont T.O."/>
            <person name="Eren A.M."/>
            <person name="Jay Z.J."/>
            <person name="Klingelsmith K.B."/>
            <person name="Rusch D.B."/>
            <person name="Inskeep W.P."/>
        </authorList>
    </citation>
    <scope>NUCLEOTIDE SEQUENCE [LARGE SCALE GENOMIC DNA]</scope>
    <source>
        <strain evidence="2 3">MDKW</strain>
    </source>
</reference>
<feature type="domain" description="Winged helix-turn-helix" evidence="1">
    <location>
        <begin position="20"/>
        <end position="68"/>
    </location>
</feature>
<dbReference type="RefSeq" id="WP_125671150.1">
    <property type="nucleotide sequence ID" value="NZ_RCOS01000074.1"/>
</dbReference>
<evidence type="ECO:0000313" key="2">
    <source>
        <dbReference type="EMBL" id="RSN75426.1"/>
    </source>
</evidence>
<protein>
    <recommendedName>
        <fullName evidence="1">Winged helix-turn-helix domain-containing protein</fullName>
    </recommendedName>
</protein>
<proteinExistence type="predicted"/>